<evidence type="ECO:0000256" key="2">
    <source>
        <dbReference type="ARBA" id="ARBA00022528"/>
    </source>
</evidence>
<dbReference type="PANTHER" id="PTHR21649">
    <property type="entry name" value="CHLOROPHYLL A/B BINDING PROTEIN"/>
    <property type="match status" value="1"/>
</dbReference>
<dbReference type="GO" id="GO:0009507">
    <property type="term" value="C:chloroplast"/>
    <property type="evidence" value="ECO:0007669"/>
    <property type="project" value="UniProtKB-SubCell"/>
</dbReference>
<feature type="signal peptide" evidence="7">
    <location>
        <begin position="1"/>
        <end position="17"/>
    </location>
</feature>
<reference evidence="8" key="1">
    <citation type="submission" date="2021-01" db="EMBL/GenBank/DDBJ databases">
        <authorList>
            <person name="Corre E."/>
            <person name="Pelletier E."/>
            <person name="Niang G."/>
            <person name="Scheremetjew M."/>
            <person name="Finn R."/>
            <person name="Kale V."/>
            <person name="Holt S."/>
            <person name="Cochrane G."/>
            <person name="Meng A."/>
            <person name="Brown T."/>
            <person name="Cohen L."/>
        </authorList>
    </citation>
    <scope>NUCLEOTIDE SEQUENCE</scope>
    <source>
        <strain evidence="8">CCMP3105</strain>
    </source>
</reference>
<organism evidence="8">
    <name type="scientific">Alexandrium monilatum</name>
    <dbReference type="NCBI Taxonomy" id="311494"/>
    <lineage>
        <taxon>Eukaryota</taxon>
        <taxon>Sar</taxon>
        <taxon>Alveolata</taxon>
        <taxon>Dinophyceae</taxon>
        <taxon>Gonyaulacales</taxon>
        <taxon>Pyrocystaceae</taxon>
        <taxon>Alexandrium</taxon>
    </lineage>
</organism>
<feature type="binding site" evidence="5">
    <location>
        <position position="427"/>
    </location>
    <ligand>
        <name>chlorophyll a</name>
        <dbReference type="ChEBI" id="CHEBI:58416"/>
        <label>1</label>
    </ligand>
</feature>
<dbReference type="GO" id="GO:0009765">
    <property type="term" value="P:photosynthesis, light harvesting"/>
    <property type="evidence" value="ECO:0007669"/>
    <property type="project" value="InterPro"/>
</dbReference>
<accession>A0A7S4SEY9</accession>
<feature type="binding site" evidence="5">
    <location>
        <position position="413"/>
    </location>
    <ligand>
        <name>chlorophyll a</name>
        <dbReference type="ChEBI" id="CHEBI:58416"/>
        <label>1</label>
    </ligand>
</feature>
<feature type="region of interest" description="Disordered" evidence="6">
    <location>
        <begin position="30"/>
        <end position="56"/>
    </location>
</feature>
<evidence type="ECO:0000256" key="7">
    <source>
        <dbReference type="SAM" id="SignalP"/>
    </source>
</evidence>
<feature type="binding site" evidence="5">
    <location>
        <position position="313"/>
    </location>
    <ligand>
        <name>chlorophyll a</name>
        <dbReference type="ChEBI" id="CHEBI:58416"/>
        <label>1</label>
    </ligand>
</feature>
<comment type="subcellular location">
    <subcellularLocation>
        <location evidence="1">Plastid</location>
        <location evidence="1">Chloroplast</location>
    </subcellularLocation>
</comment>
<keyword evidence="5" id="KW-0157">Chromophore</keyword>
<name>A0A7S4SEY9_9DINO</name>
<evidence type="ECO:0000256" key="4">
    <source>
        <dbReference type="ARBA" id="ARBA00022640"/>
    </source>
</evidence>
<keyword evidence="2" id="KW-0150">Chloroplast</keyword>
<dbReference type="EMBL" id="HBNR01069602">
    <property type="protein sequence ID" value="CAE4643700.1"/>
    <property type="molecule type" value="Transcribed_RNA"/>
</dbReference>
<proteinExistence type="predicted"/>
<evidence type="ECO:0000256" key="6">
    <source>
        <dbReference type="SAM" id="MobiDB-lite"/>
    </source>
</evidence>
<evidence type="ECO:0000256" key="3">
    <source>
        <dbReference type="ARBA" id="ARBA00022531"/>
    </source>
</evidence>
<feature type="binding site" evidence="5">
    <location>
        <position position="415"/>
    </location>
    <ligand>
        <name>chlorophyll a</name>
        <dbReference type="ChEBI" id="CHEBI:58416"/>
        <label>1</label>
    </ligand>
</feature>
<evidence type="ECO:0000256" key="5">
    <source>
        <dbReference type="PIRSR" id="PIRSR601344-1"/>
    </source>
</evidence>
<feature type="binding site" evidence="5">
    <location>
        <position position="409"/>
    </location>
    <ligand>
        <name>chlorophyll a</name>
        <dbReference type="ChEBI" id="CHEBI:58416"/>
        <label>1</label>
    </ligand>
</feature>
<feature type="binding site" evidence="5">
    <location>
        <position position="410"/>
    </location>
    <ligand>
        <name>chlorophyll a</name>
        <dbReference type="ChEBI" id="CHEBI:58416"/>
        <label>1</label>
    </ligand>
</feature>
<dbReference type="Pfam" id="PF00504">
    <property type="entry name" value="Chloroa_b-bind"/>
    <property type="match status" value="2"/>
</dbReference>
<dbReference type="AlphaFoldDB" id="A0A7S4SEY9"/>
<evidence type="ECO:0000256" key="1">
    <source>
        <dbReference type="ARBA" id="ARBA00004229"/>
    </source>
</evidence>
<dbReference type="InterPro" id="IPR022796">
    <property type="entry name" value="Chloroa_b-bind"/>
</dbReference>
<keyword evidence="3" id="KW-0602">Photosynthesis</keyword>
<gene>
    <name evidence="8" type="ORF">AMON00008_LOCUS49314</name>
</gene>
<feature type="chain" id="PRO_5030549900" evidence="7">
    <location>
        <begin position="18"/>
        <end position="438"/>
    </location>
</feature>
<feature type="binding site" evidence="5">
    <location>
        <position position="310"/>
    </location>
    <ligand>
        <name>chlorophyll a</name>
        <dbReference type="ChEBI" id="CHEBI:58416"/>
        <label>1</label>
    </ligand>
</feature>
<dbReference type="GO" id="GO:0016168">
    <property type="term" value="F:chlorophyll binding"/>
    <property type="evidence" value="ECO:0007669"/>
    <property type="project" value="UniProtKB-KW"/>
</dbReference>
<sequence>MARTLALSATLGVPCAAFVQQGNLRSQPVAAARHASAEPQIQEAAPHGQAAGSQSSVAGSLGGFTAVGLALGVSGRQLRAQGRVERRVAGVCLPLSEKWDPLNLGSNDSKMERYTAVEIKHGRISMIACVGYVLPEVFRFPGCESFENGLSALSTLPGEGWVQLFAFIGAHEVLVKQREGGMGPFDLGLGTELLDGISEEELERRQTVERNNGRLAMIAIMGLMVQDGMFGQSPMALLKTGGWWGPSVDWFIKDIPICMGTSFCAKPEMSPSVPFLNYPEVLDGWVGGEKGFDPLNVTDALPVYLVREAELKHGRVCMLATLGWIATDLGARFPGEAFQNVSTVEAHNKMVEAGLMGPFLATVAVYEVYGGWLCFQGWEGNIKRDAGDFFLGKNFLPKDEANAANMKLKELENGRLAMLAFSGIATQAVLTGKTWPFL</sequence>
<keyword evidence="5" id="KW-0148">Chlorophyll</keyword>
<protein>
    <submittedName>
        <fullName evidence="8">Uncharacterized protein</fullName>
    </submittedName>
</protein>
<dbReference type="InterPro" id="IPR001344">
    <property type="entry name" value="Chloro_AB-bd_pln"/>
</dbReference>
<dbReference type="Gene3D" id="1.10.3460.10">
    <property type="entry name" value="Chlorophyll a/b binding protein domain"/>
    <property type="match status" value="2"/>
</dbReference>
<evidence type="ECO:0000313" key="8">
    <source>
        <dbReference type="EMBL" id="CAE4643700.1"/>
    </source>
</evidence>
<dbReference type="GO" id="GO:0016020">
    <property type="term" value="C:membrane"/>
    <property type="evidence" value="ECO:0007669"/>
    <property type="project" value="InterPro"/>
</dbReference>
<keyword evidence="4" id="KW-0934">Plastid</keyword>
<feature type="binding site" description="axial binding residue" evidence="5">
    <location>
        <position position="315"/>
    </location>
    <ligand>
        <name>chlorophyll b</name>
        <dbReference type="ChEBI" id="CHEBI:61721"/>
        <label>1</label>
    </ligand>
    <ligandPart>
        <name>Mg</name>
        <dbReference type="ChEBI" id="CHEBI:25107"/>
    </ligandPart>
</feature>
<dbReference type="SUPFAM" id="SSF103511">
    <property type="entry name" value="Chlorophyll a-b binding protein"/>
    <property type="match status" value="2"/>
</dbReference>
<keyword evidence="7" id="KW-0732">Signal</keyword>